<comment type="caution">
    <text evidence="12">Lacks conserved residue(s) required for the propagation of feature annotation.</text>
</comment>
<dbReference type="HAMAP" id="MF_00176">
    <property type="entry name" value="Ser_tRNA_synth_type1"/>
    <property type="match status" value="1"/>
</dbReference>
<dbReference type="Proteomes" id="UP001589906">
    <property type="component" value="Unassembled WGS sequence"/>
</dbReference>
<feature type="binding site" evidence="12">
    <location>
        <position position="432"/>
    </location>
    <ligand>
        <name>L-serine</name>
        <dbReference type="ChEBI" id="CHEBI:33384"/>
    </ligand>
</feature>
<keyword evidence="9 12" id="KW-0030">Aminoacyl-tRNA synthetase</keyword>
<evidence type="ECO:0000313" key="15">
    <source>
        <dbReference type="EMBL" id="MFC0634523.1"/>
    </source>
</evidence>
<proteinExistence type="inferred from homology"/>
<comment type="domain">
    <text evidence="12">Consists of two distinct domains, a catalytic core and a N-terminal extension that is involved in tRNA binding.</text>
</comment>
<keyword evidence="16" id="KW-1185">Reference proteome</keyword>
<comment type="subunit">
    <text evidence="12">Homodimer. The tRNA molecule binds across the dimer.</text>
</comment>
<evidence type="ECO:0000256" key="7">
    <source>
        <dbReference type="ARBA" id="ARBA00022840"/>
    </source>
</evidence>
<evidence type="ECO:0000256" key="10">
    <source>
        <dbReference type="ARBA" id="ARBA00047929"/>
    </source>
</evidence>
<comment type="caution">
    <text evidence="15">The sequence shown here is derived from an EMBL/GenBank/DDBJ whole genome shotgun (WGS) entry which is preliminary data.</text>
</comment>
<dbReference type="InterPro" id="IPR002314">
    <property type="entry name" value="aa-tRNA-synt_IIb"/>
</dbReference>
<keyword evidence="13" id="KW-0175">Coiled coil</keyword>
<evidence type="ECO:0000256" key="5">
    <source>
        <dbReference type="ARBA" id="ARBA00022598"/>
    </source>
</evidence>
<evidence type="ECO:0000256" key="8">
    <source>
        <dbReference type="ARBA" id="ARBA00022917"/>
    </source>
</evidence>
<dbReference type="PANTHER" id="PTHR43697:SF1">
    <property type="entry name" value="SERINE--TRNA LIGASE"/>
    <property type="match status" value="1"/>
</dbReference>
<keyword evidence="8 12" id="KW-0648">Protein biosynthesis</keyword>
<evidence type="ECO:0000256" key="12">
    <source>
        <dbReference type="HAMAP-Rule" id="MF_00176"/>
    </source>
</evidence>
<dbReference type="SUPFAM" id="SSF55681">
    <property type="entry name" value="Class II aaRS and biotin synthetases"/>
    <property type="match status" value="1"/>
</dbReference>
<feature type="binding site" evidence="12">
    <location>
        <position position="332"/>
    </location>
    <ligand>
        <name>L-serine</name>
        <dbReference type="ChEBI" id="CHEBI:33384"/>
    </ligand>
</feature>
<accession>A0ABV6R7K5</accession>
<dbReference type="InterPro" id="IPR002317">
    <property type="entry name" value="Ser-tRNA-ligase_type_1"/>
</dbReference>
<dbReference type="PROSITE" id="PS50862">
    <property type="entry name" value="AA_TRNA_LIGASE_II"/>
    <property type="match status" value="1"/>
</dbReference>
<keyword evidence="4 12" id="KW-0963">Cytoplasm</keyword>
<feature type="domain" description="Aminoacyl-transfer RNA synthetases class-II family profile" evidence="14">
    <location>
        <begin position="178"/>
        <end position="457"/>
    </location>
</feature>
<keyword evidence="6 12" id="KW-0547">Nucleotide-binding</keyword>
<comment type="subcellular location">
    <subcellularLocation>
        <location evidence="1 12">Cytoplasm</location>
    </subcellularLocation>
</comment>
<feature type="coiled-coil region" evidence="13">
    <location>
        <begin position="38"/>
        <end position="102"/>
    </location>
</feature>
<dbReference type="InterPro" id="IPR045864">
    <property type="entry name" value="aa-tRNA-synth_II/BPL/LPL"/>
</dbReference>
<dbReference type="InterPro" id="IPR042103">
    <property type="entry name" value="SerRS_1_N_sf"/>
</dbReference>
<name>A0ABV6R7K5_9CAUL</name>
<dbReference type="PANTHER" id="PTHR43697">
    <property type="entry name" value="SERYL-TRNA SYNTHETASE"/>
    <property type="match status" value="1"/>
</dbReference>
<comment type="catalytic activity">
    <reaction evidence="11 12">
        <text>tRNA(Ser) + L-serine + ATP = L-seryl-tRNA(Ser) + AMP + diphosphate + H(+)</text>
        <dbReference type="Rhea" id="RHEA:12292"/>
        <dbReference type="Rhea" id="RHEA-COMP:9669"/>
        <dbReference type="Rhea" id="RHEA-COMP:9703"/>
        <dbReference type="ChEBI" id="CHEBI:15378"/>
        <dbReference type="ChEBI" id="CHEBI:30616"/>
        <dbReference type="ChEBI" id="CHEBI:33019"/>
        <dbReference type="ChEBI" id="CHEBI:33384"/>
        <dbReference type="ChEBI" id="CHEBI:78442"/>
        <dbReference type="ChEBI" id="CHEBI:78533"/>
        <dbReference type="ChEBI" id="CHEBI:456215"/>
        <dbReference type="EC" id="6.1.1.11"/>
    </reaction>
</comment>
<comment type="function">
    <text evidence="12">Catalyzes the attachment of serine to tRNA(Ser). Is also able to aminoacylate tRNA(Sec) with serine, to form the misacylated tRNA L-seryl-tRNA(Sec), which will be further converted into selenocysteinyl-tRNA(Sec).</text>
</comment>
<dbReference type="PIRSF" id="PIRSF001529">
    <property type="entry name" value="Ser-tRNA-synth_IIa"/>
    <property type="match status" value="1"/>
</dbReference>
<keyword evidence="7 12" id="KW-0067">ATP-binding</keyword>
<evidence type="ECO:0000256" key="13">
    <source>
        <dbReference type="SAM" id="Coils"/>
    </source>
</evidence>
<evidence type="ECO:0000256" key="9">
    <source>
        <dbReference type="ARBA" id="ARBA00023146"/>
    </source>
</evidence>
<evidence type="ECO:0000256" key="4">
    <source>
        <dbReference type="ARBA" id="ARBA00022490"/>
    </source>
</evidence>
<protein>
    <recommendedName>
        <fullName evidence="12">Serine--tRNA ligase</fullName>
        <ecNumber evidence="12">6.1.1.11</ecNumber>
    </recommendedName>
    <alternativeName>
        <fullName evidence="12">Seryl-tRNA synthetase</fullName>
        <shortName evidence="12">SerRS</shortName>
    </alternativeName>
    <alternativeName>
        <fullName evidence="12">Seryl-tRNA(Ser/Sec) synthetase</fullName>
    </alternativeName>
</protein>
<evidence type="ECO:0000256" key="1">
    <source>
        <dbReference type="ARBA" id="ARBA00004496"/>
    </source>
</evidence>
<dbReference type="InterPro" id="IPR006195">
    <property type="entry name" value="aa-tRNA-synth_II"/>
</dbReference>
<dbReference type="CDD" id="cd00770">
    <property type="entry name" value="SerRS_core"/>
    <property type="match status" value="1"/>
</dbReference>
<comment type="similarity">
    <text evidence="3 12">Belongs to the class-II aminoacyl-tRNA synthetase family. Type-1 seryl-tRNA synthetase subfamily.</text>
</comment>
<reference evidence="15 16" key="1">
    <citation type="submission" date="2024-09" db="EMBL/GenBank/DDBJ databases">
        <authorList>
            <person name="Sun Q."/>
            <person name="Mori K."/>
        </authorList>
    </citation>
    <scope>NUCLEOTIDE SEQUENCE [LARGE SCALE GENOMIC DNA]</scope>
    <source>
        <strain evidence="15 16">NCAIM B.02621</strain>
    </source>
</reference>
<dbReference type="NCBIfam" id="TIGR00414">
    <property type="entry name" value="serS"/>
    <property type="match status" value="1"/>
</dbReference>
<dbReference type="InterPro" id="IPR033729">
    <property type="entry name" value="SerRS_core"/>
</dbReference>
<dbReference type="Gene3D" id="3.30.930.10">
    <property type="entry name" value="Bira Bifunctional Protein, Domain 2"/>
    <property type="match status" value="1"/>
</dbReference>
<evidence type="ECO:0000256" key="11">
    <source>
        <dbReference type="ARBA" id="ARBA00048823"/>
    </source>
</evidence>
<dbReference type="Pfam" id="PF00587">
    <property type="entry name" value="tRNA-synt_2b"/>
    <property type="match status" value="1"/>
</dbReference>
<dbReference type="InterPro" id="IPR010978">
    <property type="entry name" value="tRNA-bd_arm"/>
</dbReference>
<dbReference type="SUPFAM" id="SSF46589">
    <property type="entry name" value="tRNA-binding arm"/>
    <property type="match status" value="1"/>
</dbReference>
<feature type="binding site" evidence="12">
    <location>
        <begin position="309"/>
        <end position="311"/>
    </location>
    <ligand>
        <name>ATP</name>
        <dbReference type="ChEBI" id="CHEBI:30616"/>
    </ligand>
</feature>
<dbReference type="EC" id="6.1.1.11" evidence="12"/>
<keyword evidence="5 12" id="KW-0436">Ligase</keyword>
<sequence>MHDIKAIRDTPDAYVAGWSARGMSADEAKATVERILELDRALRAAQTAEQEALAARNAASKAIGAAMGKKDMAEAERLKAEVEALKSKIAAAEADERRLAGELKDLLAGLKNLAAADVPDGEDEAGNVQVGEAWGTPRTTGPAKDHADLGEALGLLDFEAAARMSGARFAVLKGRLARLERAIGQFMLDMQVDRHGYQEVNPPFLVRDEAMFGTGQLPKFKEDLFRIGTDWNEVHKLILEHPHALEGTAFPAYPSELEFEIAVARYSADRRYLIPTAEVSLTNLVREQILSEDELAQPMRLTALTPCFRAEAGSAGRDTRGLIRQHQFSKVELVSITRPEDSEAEHERMTECAEAVLKALELPFRRMLLCKGDMGFSARKTYDLEVWLPSQGTYREISSCSNCGDFQARRMDARFKRAGEKKTEFVHTLNGSGLAVGRTLVAVMETYQDEGGRIAVPEALKHYMGGISHVGG</sequence>
<feature type="binding site" evidence="12">
    <location>
        <begin position="276"/>
        <end position="278"/>
    </location>
    <ligand>
        <name>L-serine</name>
        <dbReference type="ChEBI" id="CHEBI:33384"/>
    </ligand>
</feature>
<feature type="binding site" evidence="12">
    <location>
        <begin position="396"/>
        <end position="399"/>
    </location>
    <ligand>
        <name>ATP</name>
        <dbReference type="ChEBI" id="CHEBI:30616"/>
    </ligand>
</feature>
<dbReference type="EMBL" id="JBHLSW010000007">
    <property type="protein sequence ID" value="MFC0634523.1"/>
    <property type="molecule type" value="Genomic_DNA"/>
</dbReference>
<dbReference type="Gene3D" id="1.10.287.40">
    <property type="entry name" value="Serine-tRNA synthetase, tRNA binding domain"/>
    <property type="match status" value="1"/>
</dbReference>
<evidence type="ECO:0000259" key="14">
    <source>
        <dbReference type="PROSITE" id="PS50862"/>
    </source>
</evidence>
<comment type="pathway">
    <text evidence="2 12">Aminoacyl-tRNA biosynthesis; selenocysteinyl-tRNA(Sec) biosynthesis; L-seryl-tRNA(Sec) from L-serine and tRNA(Sec): step 1/1.</text>
</comment>
<organism evidence="15 16">
    <name type="scientific">Brevundimonas balnearis</name>
    <dbReference type="NCBI Taxonomy" id="1572858"/>
    <lineage>
        <taxon>Bacteria</taxon>
        <taxon>Pseudomonadati</taxon>
        <taxon>Pseudomonadota</taxon>
        <taxon>Alphaproteobacteria</taxon>
        <taxon>Caulobacterales</taxon>
        <taxon>Caulobacteraceae</taxon>
        <taxon>Brevundimonas</taxon>
    </lineage>
</organism>
<dbReference type="InterPro" id="IPR015866">
    <property type="entry name" value="Ser-tRNA-synth_1_N"/>
</dbReference>
<evidence type="ECO:0000256" key="6">
    <source>
        <dbReference type="ARBA" id="ARBA00022741"/>
    </source>
</evidence>
<evidence type="ECO:0000313" key="16">
    <source>
        <dbReference type="Proteomes" id="UP001589906"/>
    </source>
</evidence>
<evidence type="ECO:0000256" key="3">
    <source>
        <dbReference type="ARBA" id="ARBA00010728"/>
    </source>
</evidence>
<dbReference type="GO" id="GO:0004828">
    <property type="term" value="F:serine-tRNA ligase activity"/>
    <property type="evidence" value="ECO:0007669"/>
    <property type="project" value="UniProtKB-EC"/>
</dbReference>
<dbReference type="RefSeq" id="WP_376836568.1">
    <property type="nucleotide sequence ID" value="NZ_JBHLSW010000007.1"/>
</dbReference>
<comment type="catalytic activity">
    <reaction evidence="10 12">
        <text>tRNA(Sec) + L-serine + ATP = L-seryl-tRNA(Sec) + AMP + diphosphate + H(+)</text>
        <dbReference type="Rhea" id="RHEA:42580"/>
        <dbReference type="Rhea" id="RHEA-COMP:9742"/>
        <dbReference type="Rhea" id="RHEA-COMP:10128"/>
        <dbReference type="ChEBI" id="CHEBI:15378"/>
        <dbReference type="ChEBI" id="CHEBI:30616"/>
        <dbReference type="ChEBI" id="CHEBI:33019"/>
        <dbReference type="ChEBI" id="CHEBI:33384"/>
        <dbReference type="ChEBI" id="CHEBI:78442"/>
        <dbReference type="ChEBI" id="CHEBI:78533"/>
        <dbReference type="ChEBI" id="CHEBI:456215"/>
        <dbReference type="EC" id="6.1.1.11"/>
    </reaction>
</comment>
<dbReference type="Pfam" id="PF02403">
    <property type="entry name" value="Seryl_tRNA_N"/>
    <property type="match status" value="1"/>
</dbReference>
<dbReference type="PRINTS" id="PR00981">
    <property type="entry name" value="TRNASYNTHSER"/>
</dbReference>
<gene>
    <name evidence="12 15" type="primary">serS</name>
    <name evidence="15" type="ORF">ACFFGE_11645</name>
</gene>
<evidence type="ECO:0000256" key="2">
    <source>
        <dbReference type="ARBA" id="ARBA00005045"/>
    </source>
</evidence>